<dbReference type="InterPro" id="IPR014602">
    <property type="entry name" value="UCP036226"/>
</dbReference>
<feature type="chain" id="PRO_5026110589" evidence="1">
    <location>
        <begin position="21"/>
        <end position="209"/>
    </location>
</feature>
<dbReference type="SUPFAM" id="SSF50814">
    <property type="entry name" value="Lipocalins"/>
    <property type="match status" value="1"/>
</dbReference>
<proteinExistence type="predicted"/>
<dbReference type="RefSeq" id="WP_157193094.1">
    <property type="nucleotide sequence ID" value="NZ_CP046621.1"/>
</dbReference>
<dbReference type="Gene3D" id="2.40.128.20">
    <property type="match status" value="1"/>
</dbReference>
<dbReference type="EMBL" id="CP046621">
    <property type="protein sequence ID" value="QGW78167.1"/>
    <property type="molecule type" value="Genomic_DNA"/>
</dbReference>
<dbReference type="Pfam" id="PF08768">
    <property type="entry name" value="THAP4_heme-bd"/>
    <property type="match status" value="1"/>
</dbReference>
<dbReference type="InterPro" id="IPR012674">
    <property type="entry name" value="Calycin"/>
</dbReference>
<organism evidence="3 4">
    <name type="scientific">Pseudomonas alkylphenolica</name>
    <dbReference type="NCBI Taxonomy" id="237609"/>
    <lineage>
        <taxon>Bacteria</taxon>
        <taxon>Pseudomonadati</taxon>
        <taxon>Pseudomonadota</taxon>
        <taxon>Gammaproteobacteria</taxon>
        <taxon>Pseudomonadales</taxon>
        <taxon>Pseudomonadaceae</taxon>
        <taxon>Pseudomonas</taxon>
    </lineage>
</organism>
<reference evidence="3" key="1">
    <citation type="submission" date="2019-12" db="EMBL/GenBank/DDBJ databases">
        <title>Hybrid Genome Assemblies of two High G+C Isolates from Undergraduate Microbiology Courses.</title>
        <authorList>
            <person name="Ne Ville C.J."/>
            <person name="Enright D."/>
            <person name="Hernandez I."/>
            <person name="Dodsworth J."/>
            <person name="Orwin P.M."/>
        </authorList>
    </citation>
    <scope>NUCLEOTIDE SEQUENCE [LARGE SCALE GENOMIC DNA]</scope>
    <source>
        <strain evidence="3">Neo</strain>
    </source>
</reference>
<sequence length="209" mass="22876">MKARSLAFALILAAPSVSFAQSTIINGLDFGPLAKFAGSWKSDEAGGVDIAPGKTGSLVGKGGVAVEPFYEIRTFEPVADAENASDQYLVAMYYKQEVFRKRDDAKIHDQRGYLIYDKKRNMVYNSYCIPRAVCVVAEGTAGEKMELKAMARGVAESAYMTKNDKTTNFAMTFDVTGSTMKYTQTISLHVYGEPFEHVDSGVLYKVAAK</sequence>
<name>A0A6I6HHR2_9PSED</name>
<keyword evidence="4" id="KW-1185">Reference proteome</keyword>
<dbReference type="InterPro" id="IPR014878">
    <property type="entry name" value="THAP4-like_heme-bd"/>
</dbReference>
<evidence type="ECO:0000313" key="4">
    <source>
        <dbReference type="Proteomes" id="UP000426235"/>
    </source>
</evidence>
<dbReference type="Proteomes" id="UP000426235">
    <property type="component" value="Chromosome"/>
</dbReference>
<evidence type="ECO:0000256" key="1">
    <source>
        <dbReference type="SAM" id="SignalP"/>
    </source>
</evidence>
<evidence type="ECO:0000259" key="2">
    <source>
        <dbReference type="Pfam" id="PF08768"/>
    </source>
</evidence>
<keyword evidence="1" id="KW-0732">Signal</keyword>
<feature type="signal peptide" evidence="1">
    <location>
        <begin position="1"/>
        <end position="20"/>
    </location>
</feature>
<feature type="domain" description="THAP4-like heme-binding" evidence="2">
    <location>
        <begin position="30"/>
        <end position="204"/>
    </location>
</feature>
<gene>
    <name evidence="3" type="ORF">GPJ81_16210</name>
</gene>
<accession>A0A6I6HHR2</accession>
<evidence type="ECO:0000313" key="3">
    <source>
        <dbReference type="EMBL" id="QGW78167.1"/>
    </source>
</evidence>
<dbReference type="AlphaFoldDB" id="A0A6I6HHR2"/>
<protein>
    <submittedName>
        <fullName evidence="3">DUF1794 domain-containing protein</fullName>
    </submittedName>
</protein>
<dbReference type="PIRSF" id="PIRSF036226">
    <property type="entry name" value="UCP036226"/>
    <property type="match status" value="1"/>
</dbReference>